<dbReference type="GO" id="GO:0005930">
    <property type="term" value="C:axoneme"/>
    <property type="evidence" value="ECO:0007669"/>
    <property type="project" value="UniProtKB-SubCell"/>
</dbReference>
<feature type="region of interest" description="Disordered" evidence="2">
    <location>
        <begin position="1"/>
        <end position="42"/>
    </location>
</feature>
<keyword evidence="4" id="KW-1185">Reference proteome</keyword>
<evidence type="ECO:0000256" key="1">
    <source>
        <dbReference type="ARBA" id="ARBA00004430"/>
    </source>
</evidence>
<feature type="compositionally biased region" description="Basic and acidic residues" evidence="2">
    <location>
        <begin position="1"/>
        <end position="15"/>
    </location>
</feature>
<evidence type="ECO:0000313" key="3">
    <source>
        <dbReference type="EMBL" id="GIL65654.1"/>
    </source>
</evidence>
<feature type="region of interest" description="Disordered" evidence="2">
    <location>
        <begin position="276"/>
        <end position="351"/>
    </location>
</feature>
<comment type="caution">
    <text evidence="3">The sequence shown here is derived from an EMBL/GenBank/DDBJ whole genome shotgun (WGS) entry which is preliminary data.</text>
</comment>
<proteinExistence type="predicted"/>
<reference evidence="3" key="1">
    <citation type="journal article" date="2021" name="Proc. Natl. Acad. Sci. U.S.A.">
        <title>Three genomes in the algal genus Volvox reveal the fate of a haploid sex-determining region after a transition to homothallism.</title>
        <authorList>
            <person name="Yamamoto K."/>
            <person name="Hamaji T."/>
            <person name="Kawai-Toyooka H."/>
            <person name="Matsuzaki R."/>
            <person name="Takahashi F."/>
            <person name="Nishimura Y."/>
            <person name="Kawachi M."/>
            <person name="Noguchi H."/>
            <person name="Minakuchi Y."/>
            <person name="Umen J.G."/>
            <person name="Toyoda A."/>
            <person name="Nozaki H."/>
        </authorList>
    </citation>
    <scope>NUCLEOTIDE SEQUENCE</scope>
    <source>
        <strain evidence="3">NIES-3780</strain>
    </source>
</reference>
<dbReference type="Gene3D" id="3.80.10.10">
    <property type="entry name" value="Ribonuclease Inhibitor"/>
    <property type="match status" value="1"/>
</dbReference>
<dbReference type="Proteomes" id="UP000747399">
    <property type="component" value="Unassembled WGS sequence"/>
</dbReference>
<name>A0A8J4BUM2_9CHLO</name>
<protein>
    <submittedName>
        <fullName evidence="3">Uncharacterized protein</fullName>
    </submittedName>
</protein>
<dbReference type="SUPFAM" id="SSF52047">
    <property type="entry name" value="RNI-like"/>
    <property type="match status" value="1"/>
</dbReference>
<comment type="subcellular location">
    <subcellularLocation>
        <location evidence="1">Cytoplasm</location>
        <location evidence="1">Cytoskeleton</location>
        <location evidence="1">Cilium axoneme</location>
    </subcellularLocation>
</comment>
<accession>A0A8J4BUM2</accession>
<organism evidence="3 4">
    <name type="scientific">Volvox africanus</name>
    <dbReference type="NCBI Taxonomy" id="51714"/>
    <lineage>
        <taxon>Eukaryota</taxon>
        <taxon>Viridiplantae</taxon>
        <taxon>Chlorophyta</taxon>
        <taxon>core chlorophytes</taxon>
        <taxon>Chlorophyceae</taxon>
        <taxon>CS clade</taxon>
        <taxon>Chlamydomonadales</taxon>
        <taxon>Volvocaceae</taxon>
        <taxon>Volvox</taxon>
    </lineage>
</organism>
<dbReference type="InterPro" id="IPR032675">
    <property type="entry name" value="LRR_dom_sf"/>
</dbReference>
<evidence type="ECO:0000256" key="2">
    <source>
        <dbReference type="SAM" id="MobiDB-lite"/>
    </source>
</evidence>
<dbReference type="EMBL" id="BNCO01000077">
    <property type="protein sequence ID" value="GIL65654.1"/>
    <property type="molecule type" value="Genomic_DNA"/>
</dbReference>
<feature type="region of interest" description="Disordered" evidence="2">
    <location>
        <begin position="380"/>
        <end position="460"/>
    </location>
</feature>
<sequence length="539" mass="57735">MVRRDTDAWGEDDVRSTQGQAEVRGDSEGPSGRRGANALPLPPNVSRLLPDVLVPATGAGAPDAVPPLRALVLGFLGRHVDSLVSQLGAHLAPLPADVKACLLCVARRRGVLSNRVLLALADEGWTLMDLAGATALTERALRQALLRSPHLRALDISGLTSPSPTLLRALPDLCPSLELLAVGGCKAQEAAMLEALPDLLPHVRVRTQPQGAVQESWEDVVSGDGAPIPDPDIPCGLQRLKLIVWPSSPPLALHIVRTVNPRVVVIESLPPHAQGAYGSSIDKTNFGGGPQPPVPSLQPAREGAFDSSRGVAVRRRVESSESVPAESSRSGFKPGIQVLRVRKPSTEHLPSPSYVAAKAESHPYGGSSGSGRYLAPYRRQQHQLEQHQQQRQQAPAAEHGGAGSLASGGSQNGGPLPAPPPQYPPQQHQQLEDHHRCQQRKQKQPYPQPDASQPSGSWRRQLDDGLAALVAREAWEGLGGSAGKQKEEEVHIAEKFRRAYEEQDARLRAKAAREAAAAMRYELRSSGAARAVAQWLDQE</sequence>
<evidence type="ECO:0000313" key="4">
    <source>
        <dbReference type="Proteomes" id="UP000747399"/>
    </source>
</evidence>
<dbReference type="AlphaFoldDB" id="A0A8J4BUM2"/>
<feature type="compositionally biased region" description="Low complexity" evidence="2">
    <location>
        <begin position="320"/>
        <end position="331"/>
    </location>
</feature>
<gene>
    <name evidence="3" type="ORF">Vafri_19230</name>
</gene>
<feature type="compositionally biased region" description="Low complexity" evidence="2">
    <location>
        <begin position="386"/>
        <end position="415"/>
    </location>
</feature>